<dbReference type="PANTHER" id="PTHR48090">
    <property type="entry name" value="UNDECAPRENYL-PHOSPHATE 4-DEOXY-4-FORMAMIDO-L-ARABINOSE TRANSFERASE-RELATED"/>
    <property type="match status" value="1"/>
</dbReference>
<evidence type="ECO:0000259" key="3">
    <source>
        <dbReference type="Pfam" id="PF00535"/>
    </source>
</evidence>
<feature type="transmembrane region" description="Helical" evidence="2">
    <location>
        <begin position="355"/>
        <end position="375"/>
    </location>
</feature>
<proteinExistence type="inferred from homology"/>
<keyword evidence="6" id="KW-1185">Reference proteome</keyword>
<evidence type="ECO:0000259" key="4">
    <source>
        <dbReference type="Pfam" id="PF26629"/>
    </source>
</evidence>
<sequence length="423" mass="45783">MELSVVMPCLNEAETIETCVRKTIGFLEDNGIDGEVVIADNGSTDGSQQLARAAGARVVPVADKGYGNALMGGIRAARGRYVAMGDADDSYDFTTLLPFLEQLRDGADLVMGNRFKGGIEPGAMPPLHRYLGNPVLSFVGRLFFGSKIGDFHCGLRAFRKDSVMRLGLQTGGMEFASEMVVKATLAKYDIREVPTTLAKDGRTRPPHLNTWRDGWRHLRFLMLYSPRWLFLIPGMLFMLVGLVAGVALSFGPVRVGDIAFDIDTLVGAGAALVIGFQAVLFALFTKVYAAQEGFLPPDRRVDRLTSWWTMERGLVLGGLLALGGLCGLVVSLLHWRINNFGELDPRESLRLVVPSATALALSFQAIFASMFVSILQIRRRQHPPISDAVDEAAVVVDAAADRVAAEGVEGTDARVPAGREGDA</sequence>
<feature type="domain" description="Low-salt glycan biosynthesis hexosyltransferase Agl6 C-terminal transmembrane region" evidence="4">
    <location>
        <begin position="283"/>
        <end position="376"/>
    </location>
</feature>
<dbReference type="InterPro" id="IPR050256">
    <property type="entry name" value="Glycosyltransferase_2"/>
</dbReference>
<dbReference type="Gene3D" id="3.90.550.10">
    <property type="entry name" value="Spore Coat Polysaccharide Biosynthesis Protein SpsA, Chain A"/>
    <property type="match status" value="1"/>
</dbReference>
<keyword evidence="2" id="KW-0812">Transmembrane</keyword>
<name>A0A3D9SJT2_9ACTN</name>
<evidence type="ECO:0000313" key="5">
    <source>
        <dbReference type="EMBL" id="REE96198.1"/>
    </source>
</evidence>
<feature type="transmembrane region" description="Helical" evidence="2">
    <location>
        <begin position="228"/>
        <end position="253"/>
    </location>
</feature>
<dbReference type="Proteomes" id="UP000256661">
    <property type="component" value="Unassembled WGS sequence"/>
</dbReference>
<evidence type="ECO:0000256" key="2">
    <source>
        <dbReference type="SAM" id="Phobius"/>
    </source>
</evidence>
<feature type="transmembrane region" description="Helical" evidence="2">
    <location>
        <begin position="313"/>
        <end position="335"/>
    </location>
</feature>
<dbReference type="GO" id="GO:0016740">
    <property type="term" value="F:transferase activity"/>
    <property type="evidence" value="ECO:0007669"/>
    <property type="project" value="UniProtKB-KW"/>
</dbReference>
<dbReference type="InterPro" id="IPR001173">
    <property type="entry name" value="Glyco_trans_2-like"/>
</dbReference>
<organism evidence="5 6">
    <name type="scientific">Thermomonospora umbrina</name>
    <dbReference type="NCBI Taxonomy" id="111806"/>
    <lineage>
        <taxon>Bacteria</taxon>
        <taxon>Bacillati</taxon>
        <taxon>Actinomycetota</taxon>
        <taxon>Actinomycetes</taxon>
        <taxon>Streptosporangiales</taxon>
        <taxon>Thermomonosporaceae</taxon>
        <taxon>Thermomonospora</taxon>
    </lineage>
</organism>
<keyword evidence="2" id="KW-0472">Membrane</keyword>
<dbReference type="RefSeq" id="WP_245974148.1">
    <property type="nucleotide sequence ID" value="NZ_QTTT01000001.1"/>
</dbReference>
<accession>A0A3D9SJT2</accession>
<dbReference type="InterPro" id="IPR058718">
    <property type="entry name" value="Agl6_TM_C"/>
</dbReference>
<feature type="transmembrane region" description="Helical" evidence="2">
    <location>
        <begin position="265"/>
        <end position="284"/>
    </location>
</feature>
<evidence type="ECO:0000256" key="1">
    <source>
        <dbReference type="ARBA" id="ARBA00006739"/>
    </source>
</evidence>
<dbReference type="InterPro" id="IPR029044">
    <property type="entry name" value="Nucleotide-diphossugar_trans"/>
</dbReference>
<dbReference type="CDD" id="cd04179">
    <property type="entry name" value="DPM_DPG-synthase_like"/>
    <property type="match status" value="1"/>
</dbReference>
<evidence type="ECO:0000313" key="6">
    <source>
        <dbReference type="Proteomes" id="UP000256661"/>
    </source>
</evidence>
<dbReference type="Pfam" id="PF26629">
    <property type="entry name" value="GT2_TM_C"/>
    <property type="match status" value="1"/>
</dbReference>
<keyword evidence="2" id="KW-1133">Transmembrane helix</keyword>
<feature type="domain" description="Glycosyltransferase 2-like" evidence="3">
    <location>
        <begin position="4"/>
        <end position="166"/>
    </location>
</feature>
<gene>
    <name evidence="5" type="ORF">DFJ69_1625</name>
</gene>
<dbReference type="PANTHER" id="PTHR48090:SF7">
    <property type="entry name" value="RFBJ PROTEIN"/>
    <property type="match status" value="1"/>
</dbReference>
<reference evidence="5 6" key="1">
    <citation type="submission" date="2018-08" db="EMBL/GenBank/DDBJ databases">
        <title>Sequencing the genomes of 1000 actinobacteria strains.</title>
        <authorList>
            <person name="Klenk H.-P."/>
        </authorList>
    </citation>
    <scope>NUCLEOTIDE SEQUENCE [LARGE SCALE GENOMIC DNA]</scope>
    <source>
        <strain evidence="5 6">DSM 43927</strain>
    </source>
</reference>
<dbReference type="Pfam" id="PF00535">
    <property type="entry name" value="Glycos_transf_2"/>
    <property type="match status" value="1"/>
</dbReference>
<dbReference type="AlphaFoldDB" id="A0A3D9SJT2"/>
<dbReference type="SUPFAM" id="SSF53448">
    <property type="entry name" value="Nucleotide-diphospho-sugar transferases"/>
    <property type="match status" value="1"/>
</dbReference>
<keyword evidence="5" id="KW-0808">Transferase</keyword>
<protein>
    <submittedName>
        <fullName evidence="5">Glycosyltransferase involved in cell wall biosynthesis</fullName>
    </submittedName>
</protein>
<comment type="similarity">
    <text evidence="1">Belongs to the glycosyltransferase 2 family.</text>
</comment>
<comment type="caution">
    <text evidence="5">The sequence shown here is derived from an EMBL/GenBank/DDBJ whole genome shotgun (WGS) entry which is preliminary data.</text>
</comment>
<dbReference type="EMBL" id="QTTT01000001">
    <property type="protein sequence ID" value="REE96198.1"/>
    <property type="molecule type" value="Genomic_DNA"/>
</dbReference>